<evidence type="ECO:0000259" key="4">
    <source>
        <dbReference type="PROSITE" id="PS50893"/>
    </source>
</evidence>
<keyword evidence="6" id="KW-1185">Reference proteome</keyword>
<evidence type="ECO:0000256" key="1">
    <source>
        <dbReference type="ARBA" id="ARBA00022448"/>
    </source>
</evidence>
<dbReference type="PROSITE" id="PS00211">
    <property type="entry name" value="ABC_TRANSPORTER_1"/>
    <property type="match status" value="1"/>
</dbReference>
<keyword evidence="1" id="KW-0813">Transport</keyword>
<name>A0ABR6NBU0_9SPHN</name>
<proteinExistence type="predicted"/>
<accession>A0ABR6NBU0</accession>
<dbReference type="Pfam" id="PF00005">
    <property type="entry name" value="ABC_tran"/>
    <property type="match status" value="1"/>
</dbReference>
<dbReference type="Gene3D" id="3.40.50.300">
    <property type="entry name" value="P-loop containing nucleotide triphosphate hydrolases"/>
    <property type="match status" value="1"/>
</dbReference>
<keyword evidence="2" id="KW-0547">Nucleotide-binding</keyword>
<comment type="caution">
    <text evidence="5">The sequence shown here is derived from an EMBL/GenBank/DDBJ whole genome shotgun (WGS) entry which is preliminary data.</text>
</comment>
<dbReference type="InterPro" id="IPR051782">
    <property type="entry name" value="ABC_Transporter_VariousFunc"/>
</dbReference>
<dbReference type="RefSeq" id="WP_184150247.1">
    <property type="nucleotide sequence ID" value="NZ_JACHKA010000001.1"/>
</dbReference>
<dbReference type="InterPro" id="IPR003439">
    <property type="entry name" value="ABC_transporter-like_ATP-bd"/>
</dbReference>
<dbReference type="InterPro" id="IPR017871">
    <property type="entry name" value="ABC_transporter-like_CS"/>
</dbReference>
<dbReference type="PANTHER" id="PTHR42939:SF1">
    <property type="entry name" value="ABC TRANSPORTER ATP-BINDING PROTEIN ALBC-RELATED"/>
    <property type="match status" value="1"/>
</dbReference>
<gene>
    <name evidence="5" type="ORF">HNP60_000712</name>
</gene>
<dbReference type="SUPFAM" id="SSF52540">
    <property type="entry name" value="P-loop containing nucleoside triphosphate hydrolases"/>
    <property type="match status" value="1"/>
</dbReference>
<reference evidence="5 6" key="1">
    <citation type="submission" date="2020-08" db="EMBL/GenBank/DDBJ databases">
        <title>Exploring microbial biodiversity for novel pathways involved in the catabolism of aromatic compounds derived from lignin.</title>
        <authorList>
            <person name="Elkins J."/>
        </authorList>
    </citation>
    <scope>NUCLEOTIDE SEQUENCE [LARGE SCALE GENOMIC DNA]</scope>
    <source>
        <strain evidence="5 6">B1D3A</strain>
    </source>
</reference>
<evidence type="ECO:0000256" key="3">
    <source>
        <dbReference type="ARBA" id="ARBA00022840"/>
    </source>
</evidence>
<feature type="domain" description="ABC transporter" evidence="4">
    <location>
        <begin position="3"/>
        <end position="213"/>
    </location>
</feature>
<dbReference type="InterPro" id="IPR003593">
    <property type="entry name" value="AAA+_ATPase"/>
</dbReference>
<evidence type="ECO:0000313" key="6">
    <source>
        <dbReference type="Proteomes" id="UP001138540"/>
    </source>
</evidence>
<dbReference type="InterPro" id="IPR027417">
    <property type="entry name" value="P-loop_NTPase"/>
</dbReference>
<dbReference type="SMART" id="SM00382">
    <property type="entry name" value="AAA"/>
    <property type="match status" value="1"/>
</dbReference>
<dbReference type="EMBL" id="JACHKA010000001">
    <property type="protein sequence ID" value="MBB5984738.1"/>
    <property type="molecule type" value="Genomic_DNA"/>
</dbReference>
<organism evidence="5 6">
    <name type="scientific">Sphingobium lignivorans</name>
    <dbReference type="NCBI Taxonomy" id="2735886"/>
    <lineage>
        <taxon>Bacteria</taxon>
        <taxon>Pseudomonadati</taxon>
        <taxon>Pseudomonadota</taxon>
        <taxon>Alphaproteobacteria</taxon>
        <taxon>Sphingomonadales</taxon>
        <taxon>Sphingomonadaceae</taxon>
        <taxon>Sphingobium</taxon>
    </lineage>
</organism>
<dbReference type="PROSITE" id="PS50893">
    <property type="entry name" value="ABC_TRANSPORTER_2"/>
    <property type="match status" value="1"/>
</dbReference>
<keyword evidence="3" id="KW-0067">ATP-binding</keyword>
<evidence type="ECO:0000256" key="2">
    <source>
        <dbReference type="ARBA" id="ARBA00022741"/>
    </source>
</evidence>
<dbReference type="PANTHER" id="PTHR42939">
    <property type="entry name" value="ABC TRANSPORTER ATP-BINDING PROTEIN ALBC-RELATED"/>
    <property type="match status" value="1"/>
</dbReference>
<protein>
    <submittedName>
        <fullName evidence="5">ABC-type multidrug transport system ATPase subunit</fullName>
    </submittedName>
</protein>
<evidence type="ECO:0000313" key="5">
    <source>
        <dbReference type="EMBL" id="MBB5984738.1"/>
    </source>
</evidence>
<sequence length="213" mass="22645">MMLTVTRLSRSYRRKAVLAGVSAHFPVGLSLLVGPSGAGKSTLLRLIATAEKPDGGVIGWEGVPLPRARAALRRTLGYAPQAVDLPEELTGREFAMHMAALKGLDLRTADAQFGAITDRIGLHADINGRIATYSGGMRRRLVFAQALLGTPRLLVLDEPTAELDAETAHHVGLLILERAQEACVIMTTHLADALAPQAVQVLRVEAGKMTAAS</sequence>
<dbReference type="Proteomes" id="UP001138540">
    <property type="component" value="Unassembled WGS sequence"/>
</dbReference>